<dbReference type="AlphaFoldDB" id="A0A3N0Z8G0"/>
<keyword evidence="1" id="KW-0175">Coiled coil</keyword>
<gene>
    <name evidence="3" type="ORF">DPX16_3888</name>
</gene>
<feature type="compositionally biased region" description="Polar residues" evidence="2">
    <location>
        <begin position="26"/>
        <end position="44"/>
    </location>
</feature>
<proteinExistence type="predicted"/>
<protein>
    <submittedName>
        <fullName evidence="3">Uncharacterized protein</fullName>
    </submittedName>
</protein>
<sequence>MDLTGDNFEVEPTTNKSTRVRRHDSTGNFCQTPPLQQQIKSSSEPVDLVLEASEQPGLSSASPPNKRRNDGRSSPAPRKEINCDRRVGADDEDASTVRGRQTPYPFHNVSEGKEEQQEKERGGAQRNHKLVNKIDTLTATINRLAAVLAAELNRAAEDRKRAAEDRNRMAREIAFIRNRLDLLDARIQEERARSASEFGAVHNRLLKYVFVCLFLNTKPDNKKFFF</sequence>
<evidence type="ECO:0000313" key="3">
    <source>
        <dbReference type="EMBL" id="ROL54735.1"/>
    </source>
</evidence>
<dbReference type="Proteomes" id="UP000281406">
    <property type="component" value="Unassembled WGS sequence"/>
</dbReference>
<keyword evidence="4" id="KW-1185">Reference proteome</keyword>
<feature type="compositionally biased region" description="Basic and acidic residues" evidence="2">
    <location>
        <begin position="110"/>
        <end position="123"/>
    </location>
</feature>
<evidence type="ECO:0000313" key="4">
    <source>
        <dbReference type="Proteomes" id="UP000281406"/>
    </source>
</evidence>
<feature type="coiled-coil region" evidence="1">
    <location>
        <begin position="145"/>
        <end position="193"/>
    </location>
</feature>
<feature type="region of interest" description="Disordered" evidence="2">
    <location>
        <begin position="1"/>
        <end position="128"/>
    </location>
</feature>
<name>A0A3N0Z8G0_ANAGA</name>
<evidence type="ECO:0000256" key="1">
    <source>
        <dbReference type="SAM" id="Coils"/>
    </source>
</evidence>
<feature type="compositionally biased region" description="Basic and acidic residues" evidence="2">
    <location>
        <begin position="67"/>
        <end position="89"/>
    </location>
</feature>
<evidence type="ECO:0000256" key="2">
    <source>
        <dbReference type="SAM" id="MobiDB-lite"/>
    </source>
</evidence>
<organism evidence="3 4">
    <name type="scientific">Anabarilius grahami</name>
    <name type="common">Kanglang fish</name>
    <name type="synonym">Barilius grahami</name>
    <dbReference type="NCBI Taxonomy" id="495550"/>
    <lineage>
        <taxon>Eukaryota</taxon>
        <taxon>Metazoa</taxon>
        <taxon>Chordata</taxon>
        <taxon>Craniata</taxon>
        <taxon>Vertebrata</taxon>
        <taxon>Euteleostomi</taxon>
        <taxon>Actinopterygii</taxon>
        <taxon>Neopterygii</taxon>
        <taxon>Teleostei</taxon>
        <taxon>Ostariophysi</taxon>
        <taxon>Cypriniformes</taxon>
        <taxon>Xenocyprididae</taxon>
        <taxon>Xenocypridinae</taxon>
        <taxon>Xenocypridinae incertae sedis</taxon>
        <taxon>Anabarilius</taxon>
    </lineage>
</organism>
<comment type="caution">
    <text evidence="3">The sequence shown here is derived from an EMBL/GenBank/DDBJ whole genome shotgun (WGS) entry which is preliminary data.</text>
</comment>
<accession>A0A3N0Z8G0</accession>
<dbReference type="EMBL" id="RJVU01005799">
    <property type="protein sequence ID" value="ROL54735.1"/>
    <property type="molecule type" value="Genomic_DNA"/>
</dbReference>
<reference evidence="3 4" key="1">
    <citation type="submission" date="2018-10" db="EMBL/GenBank/DDBJ databases">
        <title>Genome assembly for a Yunnan-Guizhou Plateau 3E fish, Anabarilius grahami (Regan), and its evolutionary and genetic applications.</title>
        <authorList>
            <person name="Jiang W."/>
        </authorList>
    </citation>
    <scope>NUCLEOTIDE SEQUENCE [LARGE SCALE GENOMIC DNA]</scope>
    <source>
        <strain evidence="3">AG-KIZ</strain>
        <tissue evidence="3">Muscle</tissue>
    </source>
</reference>